<accession>A0A409VS58</accession>
<dbReference type="Proteomes" id="UP000284706">
    <property type="component" value="Unassembled WGS sequence"/>
</dbReference>
<keyword evidence="2" id="KW-1185">Reference proteome</keyword>
<name>A0A409VS58_9AGAR</name>
<reference evidence="1 2" key="1">
    <citation type="journal article" date="2018" name="Evol. Lett.">
        <title>Horizontal gene cluster transfer increased hallucinogenic mushroom diversity.</title>
        <authorList>
            <person name="Reynolds H.T."/>
            <person name="Vijayakumar V."/>
            <person name="Gluck-Thaler E."/>
            <person name="Korotkin H.B."/>
            <person name="Matheny P.B."/>
            <person name="Slot J.C."/>
        </authorList>
    </citation>
    <scope>NUCLEOTIDE SEQUENCE [LARGE SCALE GENOMIC DNA]</scope>
    <source>
        <strain evidence="1 2">SRW20</strain>
    </source>
</reference>
<dbReference type="OrthoDB" id="2340858at2759"/>
<organism evidence="1 2">
    <name type="scientific">Gymnopilus dilepis</name>
    <dbReference type="NCBI Taxonomy" id="231916"/>
    <lineage>
        <taxon>Eukaryota</taxon>
        <taxon>Fungi</taxon>
        <taxon>Dikarya</taxon>
        <taxon>Basidiomycota</taxon>
        <taxon>Agaricomycotina</taxon>
        <taxon>Agaricomycetes</taxon>
        <taxon>Agaricomycetidae</taxon>
        <taxon>Agaricales</taxon>
        <taxon>Agaricineae</taxon>
        <taxon>Hymenogastraceae</taxon>
        <taxon>Gymnopilus</taxon>
    </lineage>
</organism>
<protein>
    <submittedName>
        <fullName evidence="1">Uncharacterized protein</fullName>
    </submittedName>
</protein>
<comment type="caution">
    <text evidence="1">The sequence shown here is derived from an EMBL/GenBank/DDBJ whole genome shotgun (WGS) entry which is preliminary data.</text>
</comment>
<sequence>MANQQPTLLITCCKRTYLFDENGAWDMPSAQFDFEDLFFPDTPPGKLDRMWSLLDSPWSEDEHSDNSM</sequence>
<evidence type="ECO:0000313" key="2">
    <source>
        <dbReference type="Proteomes" id="UP000284706"/>
    </source>
</evidence>
<dbReference type="EMBL" id="NHYE01005581">
    <property type="protein sequence ID" value="PPQ69088.1"/>
    <property type="molecule type" value="Genomic_DNA"/>
</dbReference>
<dbReference type="InParanoid" id="A0A409VS58"/>
<proteinExistence type="predicted"/>
<evidence type="ECO:0000313" key="1">
    <source>
        <dbReference type="EMBL" id="PPQ69088.1"/>
    </source>
</evidence>
<dbReference type="AlphaFoldDB" id="A0A409VS58"/>
<gene>
    <name evidence="1" type="ORF">CVT26_003563</name>
</gene>